<accession>A0A1Y6CPP2</accession>
<evidence type="ECO:0000313" key="3">
    <source>
        <dbReference type="Proteomes" id="UP000192907"/>
    </source>
</evidence>
<name>A0A1Y6CPP2_9BACT</name>
<sequence length="407" mass="46314">MKLIIALGTFFVPSILLAASPDLDFHYSAGAQFIYSDSPSGDNLNLSVINTQSQTSSQGGNRTLGLQRVFIDLQFKHQFSYLSMRLRPDAGLERQQDQDQVQLELDTRSGTNYRNPAALKLLDTYEIGFLKTKNFNVSYGVVDYAYRNREAYESPLDFGLQVWFPRKFSSFAIAWESSQDLSQNLENIEPPRYHFSLFTLETTDDRHEKLSYGDRSSDTAPVANDPHTGVGFIGSYRPNRSHTFELFSGYMDTKVDFGRKSRLMASAASMSDFYFSKQRLSFSYNLRYSKERWSVSQGNYPELEQLSQTIKLSYLASRSRSFFTGISHGVSQRPLGSDFGEKEIHSGYQFDLGYQAHLYDHLKIAVVLTDEVRDVEEAGVSNGGFIINDETINRLNRLGVQLSYYVL</sequence>
<dbReference type="EMBL" id="FWZT01000023">
    <property type="protein sequence ID" value="SMF66557.1"/>
    <property type="molecule type" value="Genomic_DNA"/>
</dbReference>
<protein>
    <submittedName>
        <fullName evidence="2">Uncharacterized protein</fullName>
    </submittedName>
</protein>
<dbReference type="AlphaFoldDB" id="A0A1Y6CPP2"/>
<organism evidence="2 3">
    <name type="scientific">Pseudobacteriovorax antillogorgiicola</name>
    <dbReference type="NCBI Taxonomy" id="1513793"/>
    <lineage>
        <taxon>Bacteria</taxon>
        <taxon>Pseudomonadati</taxon>
        <taxon>Bdellovibrionota</taxon>
        <taxon>Oligoflexia</taxon>
        <taxon>Oligoflexales</taxon>
        <taxon>Pseudobacteriovoracaceae</taxon>
        <taxon>Pseudobacteriovorax</taxon>
    </lineage>
</organism>
<gene>
    <name evidence="2" type="ORF">SAMN06296036_12341</name>
</gene>
<proteinExistence type="predicted"/>
<dbReference type="STRING" id="1513793.SAMN06296036_12341"/>
<keyword evidence="3" id="KW-1185">Reference proteome</keyword>
<feature type="chain" id="PRO_5013391679" evidence="1">
    <location>
        <begin position="19"/>
        <end position="407"/>
    </location>
</feature>
<dbReference type="Proteomes" id="UP000192907">
    <property type="component" value="Unassembled WGS sequence"/>
</dbReference>
<feature type="signal peptide" evidence="1">
    <location>
        <begin position="1"/>
        <end position="18"/>
    </location>
</feature>
<keyword evidence="1" id="KW-0732">Signal</keyword>
<evidence type="ECO:0000313" key="2">
    <source>
        <dbReference type="EMBL" id="SMF66557.1"/>
    </source>
</evidence>
<evidence type="ECO:0000256" key="1">
    <source>
        <dbReference type="SAM" id="SignalP"/>
    </source>
</evidence>
<dbReference type="RefSeq" id="WP_132323613.1">
    <property type="nucleotide sequence ID" value="NZ_FWZT01000023.1"/>
</dbReference>
<reference evidence="3" key="1">
    <citation type="submission" date="2017-04" db="EMBL/GenBank/DDBJ databases">
        <authorList>
            <person name="Varghese N."/>
            <person name="Submissions S."/>
        </authorList>
    </citation>
    <scope>NUCLEOTIDE SEQUENCE [LARGE SCALE GENOMIC DNA]</scope>
    <source>
        <strain evidence="3">RKEM611</strain>
    </source>
</reference>